<evidence type="ECO:0000256" key="1">
    <source>
        <dbReference type="ARBA" id="ARBA00022714"/>
    </source>
</evidence>
<dbReference type="InterPro" id="IPR036010">
    <property type="entry name" value="2Fe-2S_ferredoxin-like_sf"/>
</dbReference>
<dbReference type="InterPro" id="IPR002888">
    <property type="entry name" value="2Fe-2S-bd"/>
</dbReference>
<evidence type="ECO:0000256" key="4">
    <source>
        <dbReference type="ARBA" id="ARBA00023004"/>
    </source>
</evidence>
<dbReference type="GO" id="GO:0051537">
    <property type="term" value="F:2 iron, 2 sulfur cluster binding"/>
    <property type="evidence" value="ECO:0007669"/>
    <property type="project" value="UniProtKB-KW"/>
</dbReference>
<evidence type="ECO:0000256" key="2">
    <source>
        <dbReference type="ARBA" id="ARBA00022723"/>
    </source>
</evidence>
<name>A0A382QT07_9ZZZZ</name>
<dbReference type="GO" id="GO:0046872">
    <property type="term" value="F:metal ion binding"/>
    <property type="evidence" value="ECO:0007669"/>
    <property type="project" value="UniProtKB-KW"/>
</dbReference>
<dbReference type="GO" id="GO:0016491">
    <property type="term" value="F:oxidoreductase activity"/>
    <property type="evidence" value="ECO:0007669"/>
    <property type="project" value="UniProtKB-KW"/>
</dbReference>
<accession>A0A382QT07</accession>
<dbReference type="CDD" id="cd00207">
    <property type="entry name" value="fer2"/>
    <property type="match status" value="1"/>
</dbReference>
<dbReference type="PROSITE" id="PS51085">
    <property type="entry name" value="2FE2S_FER_2"/>
    <property type="match status" value="1"/>
</dbReference>
<dbReference type="EMBL" id="UINC01116717">
    <property type="protein sequence ID" value="SVC88649.1"/>
    <property type="molecule type" value="Genomic_DNA"/>
</dbReference>
<keyword evidence="3" id="KW-0560">Oxidoreductase</keyword>
<dbReference type="InterPro" id="IPR036884">
    <property type="entry name" value="2Fe-2S-bd_dom_sf"/>
</dbReference>
<reference evidence="7" key="1">
    <citation type="submission" date="2018-05" db="EMBL/GenBank/DDBJ databases">
        <authorList>
            <person name="Lanie J.A."/>
            <person name="Ng W.-L."/>
            <person name="Kazmierczak K.M."/>
            <person name="Andrzejewski T.M."/>
            <person name="Davidsen T.M."/>
            <person name="Wayne K.J."/>
            <person name="Tettelin H."/>
            <person name="Glass J.I."/>
            <person name="Rusch D."/>
            <person name="Podicherti R."/>
            <person name="Tsui H.-C.T."/>
            <person name="Winkler M.E."/>
        </authorList>
    </citation>
    <scope>NUCLEOTIDE SEQUENCE</scope>
</reference>
<keyword evidence="2" id="KW-0479">Metal-binding</keyword>
<dbReference type="InterPro" id="IPR012675">
    <property type="entry name" value="Beta-grasp_dom_sf"/>
</dbReference>
<dbReference type="InterPro" id="IPR051452">
    <property type="entry name" value="Diverse_Oxidoreductases"/>
</dbReference>
<evidence type="ECO:0000256" key="3">
    <source>
        <dbReference type="ARBA" id="ARBA00023002"/>
    </source>
</evidence>
<dbReference type="PANTHER" id="PTHR44379:SF2">
    <property type="entry name" value="BLR6218 PROTEIN"/>
    <property type="match status" value="1"/>
</dbReference>
<protein>
    <recommendedName>
        <fullName evidence="6">2Fe-2S ferredoxin-type domain-containing protein</fullName>
    </recommendedName>
</protein>
<gene>
    <name evidence="7" type="ORF">METZ01_LOCUS341503</name>
</gene>
<evidence type="ECO:0000256" key="5">
    <source>
        <dbReference type="ARBA" id="ARBA00023014"/>
    </source>
</evidence>
<keyword evidence="4" id="KW-0408">Iron</keyword>
<dbReference type="AlphaFoldDB" id="A0A382QT07"/>
<dbReference type="PANTHER" id="PTHR44379">
    <property type="entry name" value="OXIDOREDUCTASE WITH IRON-SULFUR SUBUNIT"/>
    <property type="match status" value="1"/>
</dbReference>
<dbReference type="Pfam" id="PF00111">
    <property type="entry name" value="Fer2"/>
    <property type="match status" value="1"/>
</dbReference>
<dbReference type="FunFam" id="3.10.20.30:FF:000020">
    <property type="entry name" value="Xanthine dehydrogenase iron-sulfur subunit"/>
    <property type="match status" value="1"/>
</dbReference>
<dbReference type="InterPro" id="IPR001041">
    <property type="entry name" value="2Fe-2S_ferredoxin-type"/>
</dbReference>
<dbReference type="Gene3D" id="3.10.20.30">
    <property type="match status" value="1"/>
</dbReference>
<proteinExistence type="predicted"/>
<evidence type="ECO:0000313" key="7">
    <source>
        <dbReference type="EMBL" id="SVC88649.1"/>
    </source>
</evidence>
<dbReference type="Pfam" id="PF01799">
    <property type="entry name" value="Fer2_2"/>
    <property type="match status" value="1"/>
</dbReference>
<keyword evidence="5" id="KW-0411">Iron-sulfur</keyword>
<evidence type="ECO:0000259" key="6">
    <source>
        <dbReference type="PROSITE" id="PS51085"/>
    </source>
</evidence>
<organism evidence="7">
    <name type="scientific">marine metagenome</name>
    <dbReference type="NCBI Taxonomy" id="408172"/>
    <lineage>
        <taxon>unclassified sequences</taxon>
        <taxon>metagenomes</taxon>
        <taxon>ecological metagenomes</taxon>
    </lineage>
</organism>
<sequence length="151" mass="16447">MVELKINGKSHKVDIEPDTPLLWAIRDTVGLTGTKYGCGIQQCGACTVLIKGRPVRSCGVTIEEVSGQEIMTIEGLSDDNSHPVQQAWIAEQVPQCGFCQSGQILTAVALLERNTNPNDKTINRFMNGLCRCGTYPRVKKAIARAGKLMET</sequence>
<dbReference type="SUPFAM" id="SSF54292">
    <property type="entry name" value="2Fe-2S ferredoxin-like"/>
    <property type="match status" value="1"/>
</dbReference>
<dbReference type="SUPFAM" id="SSF47741">
    <property type="entry name" value="CO dehydrogenase ISP C-domain like"/>
    <property type="match status" value="1"/>
</dbReference>
<keyword evidence="1" id="KW-0001">2Fe-2S</keyword>
<dbReference type="Gene3D" id="1.10.150.120">
    <property type="entry name" value="[2Fe-2S]-binding domain"/>
    <property type="match status" value="1"/>
</dbReference>
<feature type="domain" description="2Fe-2S ferredoxin-type" evidence="6">
    <location>
        <begin position="1"/>
        <end position="76"/>
    </location>
</feature>